<evidence type="ECO:0000256" key="2">
    <source>
        <dbReference type="ARBA" id="ARBA00023157"/>
    </source>
</evidence>
<dbReference type="GO" id="GO:0001669">
    <property type="term" value="C:acrosomal vesicle"/>
    <property type="evidence" value="ECO:0007669"/>
    <property type="project" value="TreeGrafter"/>
</dbReference>
<dbReference type="GO" id="GO:0036126">
    <property type="term" value="C:sperm flagellum"/>
    <property type="evidence" value="ECO:0007669"/>
    <property type="project" value="TreeGrafter"/>
</dbReference>
<evidence type="ECO:0000256" key="1">
    <source>
        <dbReference type="ARBA" id="ARBA00010859"/>
    </source>
</evidence>
<keyword evidence="5" id="KW-1185">Reference proteome</keyword>
<gene>
    <name evidence="4" type="ORF">BN2614_LOCUS5</name>
</gene>
<name>A0A9X9LY86_GULGU</name>
<dbReference type="SUPFAM" id="SSF53955">
    <property type="entry name" value="Lysozyme-like"/>
    <property type="match status" value="1"/>
</dbReference>
<keyword evidence="2" id="KW-1015">Disulfide bond</keyword>
<evidence type="ECO:0008006" key="6">
    <source>
        <dbReference type="Google" id="ProtNLM"/>
    </source>
</evidence>
<evidence type="ECO:0000313" key="4">
    <source>
        <dbReference type="EMBL" id="VCW99328.1"/>
    </source>
</evidence>
<dbReference type="SMART" id="SM00263">
    <property type="entry name" value="LYZ1"/>
    <property type="match status" value="1"/>
</dbReference>
<dbReference type="EMBL" id="CYRY02028217">
    <property type="protein sequence ID" value="VCW99328.1"/>
    <property type="molecule type" value="Genomic_DNA"/>
</dbReference>
<dbReference type="PANTHER" id="PTHR11407">
    <property type="entry name" value="LYSOZYME C"/>
    <property type="match status" value="1"/>
</dbReference>
<dbReference type="Gene3D" id="1.10.530.10">
    <property type="match status" value="1"/>
</dbReference>
<dbReference type="PANTHER" id="PTHR11407:SF9">
    <property type="entry name" value="LYSOZYME-LIKE PROTEIN 6"/>
    <property type="match status" value="1"/>
</dbReference>
<dbReference type="InterPro" id="IPR001916">
    <property type="entry name" value="Glyco_hydro_22"/>
</dbReference>
<organism evidence="4 5">
    <name type="scientific">Gulo gulo</name>
    <name type="common">Wolverine</name>
    <name type="synonym">Gluton</name>
    <dbReference type="NCBI Taxonomy" id="48420"/>
    <lineage>
        <taxon>Eukaryota</taxon>
        <taxon>Metazoa</taxon>
        <taxon>Chordata</taxon>
        <taxon>Craniata</taxon>
        <taxon>Vertebrata</taxon>
        <taxon>Euteleostomi</taxon>
        <taxon>Mammalia</taxon>
        <taxon>Eutheria</taxon>
        <taxon>Laurasiatheria</taxon>
        <taxon>Carnivora</taxon>
        <taxon>Caniformia</taxon>
        <taxon>Musteloidea</taxon>
        <taxon>Mustelidae</taxon>
        <taxon>Guloninae</taxon>
        <taxon>Gulo</taxon>
    </lineage>
</organism>
<protein>
    <recommendedName>
        <fullName evidence="6">Lysozyme-like protein 6</fullName>
    </recommendedName>
</protein>
<dbReference type="CDD" id="cd16897">
    <property type="entry name" value="LYZ_C"/>
    <property type="match status" value="1"/>
</dbReference>
<dbReference type="InterPro" id="IPR023346">
    <property type="entry name" value="Lysozyme-like_dom_sf"/>
</dbReference>
<dbReference type="Pfam" id="PF00062">
    <property type="entry name" value="Lys"/>
    <property type="match status" value="1"/>
</dbReference>
<dbReference type="FunFam" id="1.10.530.10:FF:000001">
    <property type="entry name" value="Lysozyme C"/>
    <property type="match status" value="1"/>
</dbReference>
<comment type="caution">
    <text evidence="4">The sequence shown here is derived from an EMBL/GenBank/DDBJ whole genome shotgun (WGS) entry which is preliminary data.</text>
</comment>
<reference evidence="4 5" key="1">
    <citation type="submission" date="2018-10" db="EMBL/GenBank/DDBJ databases">
        <authorList>
            <person name="Ekblom R."/>
            <person name="Jareborg N."/>
        </authorList>
    </citation>
    <scope>NUCLEOTIDE SEQUENCE [LARGE SCALE GENOMIC DNA]</scope>
    <source>
        <tissue evidence="4">Muscle</tissue>
    </source>
</reference>
<proteinExistence type="inferred from homology"/>
<dbReference type="AlphaFoldDB" id="A0A9X9LY86"/>
<dbReference type="PROSITE" id="PS51348">
    <property type="entry name" value="GLYCOSYL_HYDROL_F22_2"/>
    <property type="match status" value="1"/>
</dbReference>
<dbReference type="GO" id="GO:0003796">
    <property type="term" value="F:lysozyme activity"/>
    <property type="evidence" value="ECO:0007669"/>
    <property type="project" value="TreeGrafter"/>
</dbReference>
<comment type="similarity">
    <text evidence="1 3">Belongs to the glycosyl hydrolase 22 family.</text>
</comment>
<evidence type="ECO:0000313" key="5">
    <source>
        <dbReference type="Proteomes" id="UP000269945"/>
    </source>
</evidence>
<dbReference type="GO" id="GO:0007342">
    <property type="term" value="P:fusion of sperm to egg plasma membrane involved in single fertilization"/>
    <property type="evidence" value="ECO:0007669"/>
    <property type="project" value="TreeGrafter"/>
</dbReference>
<dbReference type="Proteomes" id="UP000269945">
    <property type="component" value="Unassembled WGS sequence"/>
</dbReference>
<sequence>MAVLYRFLRGSEKTSGTSVRSSEQWALDCTFSPPKMTGALLMSLVSCLIAISQASLINRCDLARVLRKEDLDGFEGYSLNDWLCLAFVESNFNISKVNENADGSFDYGIFQINSHYWCNDYRSHSENICHEDCQGLARAPGWERPTEPQSSLNHQLCEKDCVWSRGDEELGSVEVALCRPSTLLLDDGMFLGMRQGARLLWSPSRAPLLTRDSSLLPLVSTSRYFLSFPFINKNDQSPRNKWFSQASSLYPSGPRHLVPDCHLQTQRTTMKKLLYFGNY</sequence>
<dbReference type="PRINTS" id="PR00135">
    <property type="entry name" value="LYZLACT"/>
</dbReference>
<accession>A0A9X9LY86</accession>
<evidence type="ECO:0000256" key="3">
    <source>
        <dbReference type="RuleBase" id="RU004440"/>
    </source>
</evidence>